<dbReference type="OrthoDB" id="256753at2"/>
<dbReference type="Proteomes" id="UP000249873">
    <property type="component" value="Chromosome"/>
</dbReference>
<dbReference type="PIRSF" id="PIRSF012641">
    <property type="entry name" value="UCP012641"/>
    <property type="match status" value="1"/>
</dbReference>
<protein>
    <recommendedName>
        <fullName evidence="1">Zinc-ribbon domain-containing protein</fullName>
    </recommendedName>
</protein>
<dbReference type="AlphaFoldDB" id="A0A2Z4G7P8"/>
<dbReference type="Gene3D" id="3.40.390.70">
    <property type="match status" value="1"/>
</dbReference>
<dbReference type="KEGG" id="als:DJ013_03080"/>
<dbReference type="InterPro" id="IPR031321">
    <property type="entry name" value="UCP012641"/>
</dbReference>
<dbReference type="Pfam" id="PF15887">
    <property type="entry name" value="Peptidase_Mx"/>
    <property type="match status" value="1"/>
</dbReference>
<dbReference type="RefSeq" id="WP_111370308.1">
    <property type="nucleotide sequence ID" value="NZ_CP029480.1"/>
</dbReference>
<reference evidence="2 3" key="1">
    <citation type="submission" date="2018-05" db="EMBL/GenBank/DDBJ databases">
        <title>Complete genome sequence of Arcticibacterium luteifluviistationis SM1504T, a cytophagaceae bacterium isolated from Arctic surface seawater.</title>
        <authorList>
            <person name="Li Y."/>
            <person name="Qin Q.-L."/>
        </authorList>
    </citation>
    <scope>NUCLEOTIDE SEQUENCE [LARGE SCALE GENOMIC DNA]</scope>
    <source>
        <strain evidence="2 3">SM1504</strain>
    </source>
</reference>
<dbReference type="EMBL" id="CP029480">
    <property type="protein sequence ID" value="AWV97206.1"/>
    <property type="molecule type" value="Genomic_DNA"/>
</dbReference>
<evidence type="ECO:0000313" key="2">
    <source>
        <dbReference type="EMBL" id="AWV97206.1"/>
    </source>
</evidence>
<keyword evidence="3" id="KW-1185">Reference proteome</keyword>
<proteinExistence type="predicted"/>
<evidence type="ECO:0000313" key="3">
    <source>
        <dbReference type="Proteomes" id="UP000249873"/>
    </source>
</evidence>
<name>A0A2Z4G7P8_9BACT</name>
<sequence length="348" mass="40781">MKVYNCDNCQNHLYFENGRCLKCRHKVGFDPQKLRFISLIRQADNEYLNHQNRDEKFKFCKNADHSTCNWILPISSSHTFCRACALNRTIPNLATEKNVKRWNLIENAKHRLVYSLLRMNLPVKPKIGNEIEGIAFKFVETLSPENRIYTGHSSGTITINIEEADEKLRISNKADLGEKYRTLLGHFRHEIGHYYWDVLIKNTPRVDDFRWNFGNHREDYGKAMEAYYANGAPENWQKHFISPYATAHPWEDWAETWAHYLHMMDTLETAFSFGLGLTGGKRNVNIDSDPYSVASFDRIMELWLPLTYASNSLARSMGHTDFYPFIISTPVKKKLAFIHKLCYSFRNY</sequence>
<accession>A0A2Z4G7P8</accession>
<gene>
    <name evidence="2" type="ORF">DJ013_03080</name>
</gene>
<dbReference type="Pfam" id="PF10005">
    <property type="entry name" value="Zn_ribbon_DZR_6"/>
    <property type="match status" value="1"/>
</dbReference>
<organism evidence="2 3">
    <name type="scientific">Arcticibacterium luteifluviistationis</name>
    <dbReference type="NCBI Taxonomy" id="1784714"/>
    <lineage>
        <taxon>Bacteria</taxon>
        <taxon>Pseudomonadati</taxon>
        <taxon>Bacteroidota</taxon>
        <taxon>Cytophagia</taxon>
        <taxon>Cytophagales</taxon>
        <taxon>Leadbetterellaceae</taxon>
        <taxon>Arcticibacterium</taxon>
    </lineage>
</organism>
<dbReference type="InterPro" id="IPR011201">
    <property type="entry name" value="Zinc-ribbon_6_bact"/>
</dbReference>
<feature type="domain" description="Zinc-ribbon" evidence="1">
    <location>
        <begin position="3"/>
        <end position="94"/>
    </location>
</feature>
<evidence type="ECO:0000259" key="1">
    <source>
        <dbReference type="Pfam" id="PF10005"/>
    </source>
</evidence>